<name>A0ABY2U5I6_9PSED</name>
<dbReference type="Pfam" id="PF08861">
    <property type="entry name" value="DUF1828"/>
    <property type="match status" value="1"/>
</dbReference>
<gene>
    <name evidence="2" type="ORF">FEM54_13555</name>
</gene>
<evidence type="ECO:0000313" key="3">
    <source>
        <dbReference type="Proteomes" id="UP000304941"/>
    </source>
</evidence>
<comment type="caution">
    <text evidence="2">The sequence shown here is derived from an EMBL/GenBank/DDBJ whole genome shotgun (WGS) entry which is preliminary data.</text>
</comment>
<evidence type="ECO:0000313" key="2">
    <source>
        <dbReference type="EMBL" id="TLG91358.1"/>
    </source>
</evidence>
<accession>A0ABY2U5I6</accession>
<reference evidence="2 3" key="1">
    <citation type="submission" date="2019-05" db="EMBL/GenBank/DDBJ databases">
        <title>Pseudomonas edaphica sp. nov., isolated from rhizospheric soil of Cistus ladanifer L. in Spain.</title>
        <authorList>
            <person name="Peix A."/>
        </authorList>
    </citation>
    <scope>NUCLEOTIDE SEQUENCE [LARGE SCALE GENOMIC DNA]</scope>
    <source>
        <strain evidence="2 3">RD25</strain>
    </source>
</reference>
<protein>
    <submittedName>
        <fullName evidence="2">DUF1828 domain-containing protein</fullName>
    </submittedName>
</protein>
<dbReference type="EMBL" id="VBVZ01000171">
    <property type="protein sequence ID" value="TLG91358.1"/>
    <property type="molecule type" value="Genomic_DNA"/>
</dbReference>
<sequence length="254" mass="27321">MNCTHITEAFGLACTHINSGLVYLESPISLSFDGTLIGAYVQDIGQGRVRITDNADTLFHAMTMGVSPNANKAAKLANIAADCHIALSESGELHASCAEKDVPYYMARFIEAASQISQACDAWRPAPISKFEKIVSKALRAGFPKRVKRDYEVQGASGHNLKFQFALDVESGNPQIIQTVSAQDDKPHWLSVYSTLGKMVDLKNAAPQARRLVILESANPQDVGKAASALAESASVLVFKTASQLIEDIRSLAA</sequence>
<dbReference type="Proteomes" id="UP000304941">
    <property type="component" value="Unassembled WGS sequence"/>
</dbReference>
<dbReference type="RefSeq" id="WP_138451367.1">
    <property type="nucleotide sequence ID" value="NZ_VBVZ01000171.1"/>
</dbReference>
<feature type="domain" description="DUF1828" evidence="1">
    <location>
        <begin position="33"/>
        <end position="116"/>
    </location>
</feature>
<dbReference type="InterPro" id="IPR014960">
    <property type="entry name" value="DUF1828"/>
</dbReference>
<evidence type="ECO:0000259" key="1">
    <source>
        <dbReference type="Pfam" id="PF08861"/>
    </source>
</evidence>
<organism evidence="2 3">
    <name type="scientific">Pseudomonas edaphica</name>
    <dbReference type="NCBI Taxonomy" id="2006980"/>
    <lineage>
        <taxon>Bacteria</taxon>
        <taxon>Pseudomonadati</taxon>
        <taxon>Pseudomonadota</taxon>
        <taxon>Gammaproteobacteria</taxon>
        <taxon>Pseudomonadales</taxon>
        <taxon>Pseudomonadaceae</taxon>
        <taxon>Pseudomonas</taxon>
    </lineage>
</organism>
<keyword evidence="3" id="KW-1185">Reference proteome</keyword>
<proteinExistence type="predicted"/>